<dbReference type="GO" id="GO:0015969">
    <property type="term" value="P:guanosine tetraphosphate metabolic process"/>
    <property type="evidence" value="ECO:0007669"/>
    <property type="project" value="InterPro"/>
</dbReference>
<evidence type="ECO:0000313" key="3">
    <source>
        <dbReference type="Proteomes" id="UP000653730"/>
    </source>
</evidence>
<protein>
    <submittedName>
        <fullName evidence="2">RelA/SpoT domain-containing protein</fullName>
    </submittedName>
</protein>
<dbReference type="Proteomes" id="UP000653730">
    <property type="component" value="Unassembled WGS sequence"/>
</dbReference>
<dbReference type="PANTHER" id="PTHR41773:SF1">
    <property type="entry name" value="RELA_SPOT DOMAIN-CONTAINING PROTEIN"/>
    <property type="match status" value="1"/>
</dbReference>
<dbReference type="AlphaFoldDB" id="A0A926JTA8"/>
<evidence type="ECO:0000313" key="2">
    <source>
        <dbReference type="EMBL" id="MBC9796806.1"/>
    </source>
</evidence>
<feature type="domain" description="RelA/SpoT" evidence="1">
    <location>
        <begin position="44"/>
        <end position="177"/>
    </location>
</feature>
<sequence length="415" mass="48859">MSIIDNFITQYEKEYDFYRQLARLGHDVLETEIINRGLKAIISNRAKRIDRLKEKVVQRNQKKNYKSKRAIEKDIVDLAGIRVALYFPSDREVVGQVIEELFDIEETKTFPENPHKPKHNKRFSGYWATHYRVRLKKSDEVEKRFTNTVFEIQVASVLMHAWSEVEHDLVYKPFSGNLTEEELSILDEINGLVLTGEIALERLQKAITERTTKQAEITDKYDLTNLIFSNYKNNFKKINFGNTEYLNNYLKAIDKIDTNQIQEAISKINLNINETFSDQLFQNIIALNEKNDNLKKYFSQITTDKKKVSGFELFTKTWIVFEKVIAQLNHENGNKNRKNFIPNLDIVGEVSHLTQKEKNQIHRLRKIRNQMLHGYESFSNEQLEKYYKDLKAIVAKCILAIQDENIRLKLTNELK</sequence>
<dbReference type="SMART" id="SM00954">
    <property type="entry name" value="RelA_SpoT"/>
    <property type="match status" value="1"/>
</dbReference>
<dbReference type="EMBL" id="JACVDC010000037">
    <property type="protein sequence ID" value="MBC9796806.1"/>
    <property type="molecule type" value="Genomic_DNA"/>
</dbReference>
<dbReference type="InterPro" id="IPR007685">
    <property type="entry name" value="RelA_SpoT"/>
</dbReference>
<evidence type="ECO:0000259" key="1">
    <source>
        <dbReference type="SMART" id="SM00954"/>
    </source>
</evidence>
<dbReference type="PANTHER" id="PTHR41773">
    <property type="entry name" value="GTP PYROPHOSPHATASE-RELATED"/>
    <property type="match status" value="1"/>
</dbReference>
<dbReference type="RefSeq" id="WP_187965950.1">
    <property type="nucleotide sequence ID" value="NZ_JACVDC010000037.1"/>
</dbReference>
<dbReference type="Gene3D" id="3.30.460.10">
    <property type="entry name" value="Beta Polymerase, domain 2"/>
    <property type="match status" value="1"/>
</dbReference>
<dbReference type="InterPro" id="IPR043519">
    <property type="entry name" value="NT_sf"/>
</dbReference>
<proteinExistence type="predicted"/>
<dbReference type="SUPFAM" id="SSF81301">
    <property type="entry name" value="Nucleotidyltransferase"/>
    <property type="match status" value="1"/>
</dbReference>
<accession>A0A926JTA8</accession>
<reference evidence="2 3" key="1">
    <citation type="submission" date="2020-09" db="EMBL/GenBank/DDBJ databases">
        <title>Sinomicrobium weinanense sp. nov., a halophilic bacteria isolated from saline-alkali soil.</title>
        <authorList>
            <person name="Wu P."/>
            <person name="Ren H."/>
            <person name="Mei Y."/>
            <person name="Liang Y."/>
            <person name="Chen Z."/>
        </authorList>
    </citation>
    <scope>NUCLEOTIDE SEQUENCE [LARGE SCALE GENOMIC DNA]</scope>
    <source>
        <strain evidence="2 3">FJxs</strain>
    </source>
</reference>
<dbReference type="CDD" id="cd05399">
    <property type="entry name" value="NT_Rel-Spo_like"/>
    <property type="match status" value="1"/>
</dbReference>
<keyword evidence="3" id="KW-1185">Reference proteome</keyword>
<organism evidence="2 3">
    <name type="scientific">Sinomicrobium weinanense</name>
    <dbReference type="NCBI Taxonomy" id="2842200"/>
    <lineage>
        <taxon>Bacteria</taxon>
        <taxon>Pseudomonadati</taxon>
        <taxon>Bacteroidota</taxon>
        <taxon>Flavobacteriia</taxon>
        <taxon>Flavobacteriales</taxon>
        <taxon>Flavobacteriaceae</taxon>
        <taxon>Sinomicrobium</taxon>
    </lineage>
</organism>
<comment type="caution">
    <text evidence="2">The sequence shown here is derived from an EMBL/GenBank/DDBJ whole genome shotgun (WGS) entry which is preliminary data.</text>
</comment>
<dbReference type="Pfam" id="PF04607">
    <property type="entry name" value="RelA_SpoT"/>
    <property type="match status" value="1"/>
</dbReference>
<gene>
    <name evidence="2" type="ORF">IBL28_12560</name>
</gene>
<name>A0A926JTA8_9FLAO</name>